<dbReference type="Gene3D" id="3.30.420.10">
    <property type="entry name" value="Ribonuclease H-like superfamily/Ribonuclease H"/>
    <property type="match status" value="1"/>
</dbReference>
<evidence type="ECO:0000259" key="1">
    <source>
        <dbReference type="PROSITE" id="PS50994"/>
    </source>
</evidence>
<feature type="domain" description="Integrase catalytic" evidence="1">
    <location>
        <begin position="130"/>
        <end position="304"/>
    </location>
</feature>
<comment type="caution">
    <text evidence="2">The sequence shown here is derived from an EMBL/GenBank/DDBJ whole genome shotgun (WGS) entry which is preliminary data.</text>
</comment>
<sequence length="304" mass="34780">MTDYKGILRLSALGIAKQDIAAACKCSRNTVRNVLNAADKSELSWDTAKSHSNEQLKALLFPTAGTSPLFKMPDYEYVHREMQKSGVTLSLLWVEYCEKCRQNQEIPYKSTQFNKYYADYVHKTKATMHLEYKPGDTMQVDWAGQTARIIDTDTGEDIDVYIFVSVLVHSGYAYVEGFLDMKQESWITAHVNAYHFYEGVTRILTPDNLKTGIIKNTREGVEVNRSYLEMAEHYGTAVIPARPRSPKDKALVENSVGIISTWILAALRSRQFFTLQELNEVIQEKLYDFNHKSFQKKEGSCDRI</sequence>
<dbReference type="InterPro" id="IPR001584">
    <property type="entry name" value="Integrase_cat-core"/>
</dbReference>
<dbReference type="NCBIfam" id="NF033546">
    <property type="entry name" value="transpos_IS21"/>
    <property type="match status" value="1"/>
</dbReference>
<dbReference type="PROSITE" id="PS50994">
    <property type="entry name" value="INTEGRASE"/>
    <property type="match status" value="1"/>
</dbReference>
<dbReference type="InterPro" id="IPR036397">
    <property type="entry name" value="RNaseH_sf"/>
</dbReference>
<dbReference type="GO" id="GO:0015074">
    <property type="term" value="P:DNA integration"/>
    <property type="evidence" value="ECO:0007669"/>
    <property type="project" value="InterPro"/>
</dbReference>
<name>A0A644XJW7_9ZZZZ</name>
<dbReference type="EMBL" id="VSSQ01002552">
    <property type="protein sequence ID" value="MPM16108.1"/>
    <property type="molecule type" value="Genomic_DNA"/>
</dbReference>
<gene>
    <name evidence="2" type="ORF">SDC9_62482</name>
</gene>
<dbReference type="GO" id="GO:0003676">
    <property type="term" value="F:nucleic acid binding"/>
    <property type="evidence" value="ECO:0007669"/>
    <property type="project" value="InterPro"/>
</dbReference>
<proteinExistence type="predicted"/>
<dbReference type="SUPFAM" id="SSF53098">
    <property type="entry name" value="Ribonuclease H-like"/>
    <property type="match status" value="1"/>
</dbReference>
<protein>
    <submittedName>
        <fullName evidence="2">IS21 family transposase ISPpu7</fullName>
    </submittedName>
</protein>
<dbReference type="InterPro" id="IPR012337">
    <property type="entry name" value="RNaseH-like_sf"/>
</dbReference>
<dbReference type="AlphaFoldDB" id="A0A644XJW7"/>
<dbReference type="PANTHER" id="PTHR35004">
    <property type="entry name" value="TRANSPOSASE RV3428C-RELATED"/>
    <property type="match status" value="1"/>
</dbReference>
<evidence type="ECO:0000313" key="2">
    <source>
        <dbReference type="EMBL" id="MPM16108.1"/>
    </source>
</evidence>
<dbReference type="PANTHER" id="PTHR35004:SF8">
    <property type="entry name" value="TRANSPOSASE RV3428C-RELATED"/>
    <property type="match status" value="1"/>
</dbReference>
<accession>A0A644XJW7</accession>
<organism evidence="2">
    <name type="scientific">bioreactor metagenome</name>
    <dbReference type="NCBI Taxonomy" id="1076179"/>
    <lineage>
        <taxon>unclassified sequences</taxon>
        <taxon>metagenomes</taxon>
        <taxon>ecological metagenomes</taxon>
    </lineage>
</organism>
<reference evidence="2" key="1">
    <citation type="submission" date="2019-08" db="EMBL/GenBank/DDBJ databases">
        <authorList>
            <person name="Kucharzyk K."/>
            <person name="Murdoch R.W."/>
            <person name="Higgins S."/>
            <person name="Loffler F."/>
        </authorList>
    </citation>
    <scope>NUCLEOTIDE SEQUENCE</scope>
</reference>